<dbReference type="EMBL" id="CAJFCJ010000006">
    <property type="protein sequence ID" value="CAD5115713.1"/>
    <property type="molecule type" value="Genomic_DNA"/>
</dbReference>
<feature type="transmembrane region" description="Helical" evidence="1">
    <location>
        <begin position="141"/>
        <end position="162"/>
    </location>
</feature>
<dbReference type="Proteomes" id="UP000549394">
    <property type="component" value="Unassembled WGS sequence"/>
</dbReference>
<dbReference type="InterPro" id="IPR007110">
    <property type="entry name" value="Ig-like_dom"/>
</dbReference>
<keyword evidence="2" id="KW-0732">Signal</keyword>
<keyword evidence="1" id="KW-1133">Transmembrane helix</keyword>
<name>A0A7I8VMA7_9ANNE</name>
<protein>
    <recommendedName>
        <fullName evidence="3">Ig-like domain-containing protein</fullName>
    </recommendedName>
</protein>
<dbReference type="OrthoDB" id="6284188at2759"/>
<gene>
    <name evidence="4" type="ORF">DGYR_LOCUS4424</name>
</gene>
<dbReference type="InterPro" id="IPR013783">
    <property type="entry name" value="Ig-like_fold"/>
</dbReference>
<sequence length="234" mass="26705">MKVLVFLFCFFAVAYSNDWMKSPYGDNDEFNTKARFGDNISLQCNDSRSLPSERTIYKWILPNLDIADKNYNKSYKSLDGDVNLKVIEDGEFLLISKVQEEHFGFYYCVGSLTNGEEFVIKKGLNYNGYYFGNLWRKYKKATIVGLSTSLPLMAALLVALAIHSRMTWNDEDIPIEMKNIPLHLLEGAEENGIATPTKEDSVIEKQPVSIAYDNRAYDSDLKDSDYYSQGLTTL</sequence>
<proteinExistence type="predicted"/>
<evidence type="ECO:0000256" key="1">
    <source>
        <dbReference type="SAM" id="Phobius"/>
    </source>
</evidence>
<dbReference type="PROSITE" id="PS50835">
    <property type="entry name" value="IG_LIKE"/>
    <property type="match status" value="1"/>
</dbReference>
<organism evidence="4 5">
    <name type="scientific">Dimorphilus gyrociliatus</name>
    <dbReference type="NCBI Taxonomy" id="2664684"/>
    <lineage>
        <taxon>Eukaryota</taxon>
        <taxon>Metazoa</taxon>
        <taxon>Spiralia</taxon>
        <taxon>Lophotrochozoa</taxon>
        <taxon>Annelida</taxon>
        <taxon>Polychaeta</taxon>
        <taxon>Polychaeta incertae sedis</taxon>
        <taxon>Dinophilidae</taxon>
        <taxon>Dimorphilus</taxon>
    </lineage>
</organism>
<feature type="chain" id="PRO_5029692760" description="Ig-like domain-containing protein" evidence="2">
    <location>
        <begin position="17"/>
        <end position="234"/>
    </location>
</feature>
<feature type="signal peptide" evidence="2">
    <location>
        <begin position="1"/>
        <end position="16"/>
    </location>
</feature>
<keyword evidence="5" id="KW-1185">Reference proteome</keyword>
<evidence type="ECO:0000313" key="4">
    <source>
        <dbReference type="EMBL" id="CAD5115713.1"/>
    </source>
</evidence>
<feature type="domain" description="Ig-like" evidence="3">
    <location>
        <begin position="23"/>
        <end position="108"/>
    </location>
</feature>
<reference evidence="4 5" key="1">
    <citation type="submission" date="2020-08" db="EMBL/GenBank/DDBJ databases">
        <authorList>
            <person name="Hejnol A."/>
        </authorList>
    </citation>
    <scope>NUCLEOTIDE SEQUENCE [LARGE SCALE GENOMIC DNA]</scope>
</reference>
<evidence type="ECO:0000256" key="2">
    <source>
        <dbReference type="SAM" id="SignalP"/>
    </source>
</evidence>
<keyword evidence="1" id="KW-0472">Membrane</keyword>
<dbReference type="Gene3D" id="2.60.40.10">
    <property type="entry name" value="Immunoglobulins"/>
    <property type="match status" value="1"/>
</dbReference>
<comment type="caution">
    <text evidence="4">The sequence shown here is derived from an EMBL/GenBank/DDBJ whole genome shotgun (WGS) entry which is preliminary data.</text>
</comment>
<keyword evidence="1" id="KW-0812">Transmembrane</keyword>
<evidence type="ECO:0000313" key="5">
    <source>
        <dbReference type="Proteomes" id="UP000549394"/>
    </source>
</evidence>
<dbReference type="SUPFAM" id="SSF48726">
    <property type="entry name" value="Immunoglobulin"/>
    <property type="match status" value="1"/>
</dbReference>
<evidence type="ECO:0000259" key="3">
    <source>
        <dbReference type="PROSITE" id="PS50835"/>
    </source>
</evidence>
<dbReference type="InterPro" id="IPR036179">
    <property type="entry name" value="Ig-like_dom_sf"/>
</dbReference>
<accession>A0A7I8VMA7</accession>
<dbReference type="AlphaFoldDB" id="A0A7I8VMA7"/>